<dbReference type="SUPFAM" id="SSF51735">
    <property type="entry name" value="NAD(P)-binding Rossmann-fold domains"/>
    <property type="match status" value="1"/>
</dbReference>
<dbReference type="Proteomes" id="UP000662747">
    <property type="component" value="Chromosome"/>
</dbReference>
<evidence type="ECO:0000313" key="5">
    <source>
        <dbReference type="EMBL" id="QSQ19165.1"/>
    </source>
</evidence>
<feature type="domain" description="Ketoreductase" evidence="4">
    <location>
        <begin position="2"/>
        <end position="173"/>
    </location>
</feature>
<dbReference type="Gene3D" id="3.40.50.720">
    <property type="entry name" value="NAD(P)-binding Rossmann-like Domain"/>
    <property type="match status" value="1"/>
</dbReference>
<dbReference type="SMART" id="SM00822">
    <property type="entry name" value="PKS_KR"/>
    <property type="match status" value="1"/>
</dbReference>
<organism evidence="5 6">
    <name type="scientific">Pyxidicoccus parkwayensis</name>
    <dbReference type="NCBI Taxonomy" id="2813578"/>
    <lineage>
        <taxon>Bacteria</taxon>
        <taxon>Pseudomonadati</taxon>
        <taxon>Myxococcota</taxon>
        <taxon>Myxococcia</taxon>
        <taxon>Myxococcales</taxon>
        <taxon>Cystobacterineae</taxon>
        <taxon>Myxococcaceae</taxon>
        <taxon>Pyxidicoccus</taxon>
    </lineage>
</organism>
<keyword evidence="6" id="KW-1185">Reference proteome</keyword>
<evidence type="ECO:0000313" key="6">
    <source>
        <dbReference type="Proteomes" id="UP000662747"/>
    </source>
</evidence>
<dbReference type="PRINTS" id="PR00081">
    <property type="entry name" value="GDHRDH"/>
</dbReference>
<dbReference type="InterPro" id="IPR036291">
    <property type="entry name" value="NAD(P)-bd_dom_sf"/>
</dbReference>
<dbReference type="InterPro" id="IPR020904">
    <property type="entry name" value="Sc_DH/Rdtase_CS"/>
</dbReference>
<dbReference type="InterPro" id="IPR051911">
    <property type="entry name" value="SDR_oxidoreductase"/>
</dbReference>
<dbReference type="InterPro" id="IPR057326">
    <property type="entry name" value="KR_dom"/>
</dbReference>
<evidence type="ECO:0000259" key="4">
    <source>
        <dbReference type="SMART" id="SM00822"/>
    </source>
</evidence>
<dbReference type="EMBL" id="CP071090">
    <property type="protein sequence ID" value="QSQ19165.1"/>
    <property type="molecule type" value="Genomic_DNA"/>
</dbReference>
<evidence type="ECO:0000256" key="1">
    <source>
        <dbReference type="ARBA" id="ARBA00006484"/>
    </source>
</evidence>
<evidence type="ECO:0000256" key="2">
    <source>
        <dbReference type="ARBA" id="ARBA00023002"/>
    </source>
</evidence>
<accession>A0ABX7NNL4</accession>
<proteinExistence type="inferred from homology"/>
<dbReference type="PRINTS" id="PR00080">
    <property type="entry name" value="SDRFAMILY"/>
</dbReference>
<evidence type="ECO:0000256" key="3">
    <source>
        <dbReference type="RuleBase" id="RU000363"/>
    </source>
</evidence>
<dbReference type="PANTHER" id="PTHR43976:SF16">
    <property type="entry name" value="SHORT-CHAIN DEHYDROGENASE_REDUCTASE FAMILY PROTEIN"/>
    <property type="match status" value="1"/>
</dbReference>
<reference evidence="5 6" key="1">
    <citation type="submission" date="2021-02" db="EMBL/GenBank/DDBJ databases">
        <title>De Novo genome assembly of isolated myxobacteria.</title>
        <authorList>
            <person name="Stevens D.C."/>
        </authorList>
    </citation>
    <scope>NUCLEOTIDE SEQUENCE [LARGE SCALE GENOMIC DNA]</scope>
    <source>
        <strain evidence="6">SCPEA02</strain>
    </source>
</reference>
<gene>
    <name evidence="5" type="ORF">JY651_27885</name>
</gene>
<protein>
    <submittedName>
        <fullName evidence="5">SDR family oxidoreductase</fullName>
    </submittedName>
</protein>
<dbReference type="PROSITE" id="PS00061">
    <property type="entry name" value="ADH_SHORT"/>
    <property type="match status" value="1"/>
</dbReference>
<keyword evidence="2" id="KW-0560">Oxidoreductase</keyword>
<dbReference type="PANTHER" id="PTHR43976">
    <property type="entry name" value="SHORT CHAIN DEHYDROGENASE"/>
    <property type="match status" value="1"/>
</dbReference>
<dbReference type="CDD" id="cd05374">
    <property type="entry name" value="17beta-HSD-like_SDR_c"/>
    <property type="match status" value="1"/>
</dbReference>
<comment type="similarity">
    <text evidence="1 3">Belongs to the short-chain dehydrogenases/reductases (SDR) family.</text>
</comment>
<dbReference type="RefSeq" id="WP_206720753.1">
    <property type="nucleotide sequence ID" value="NZ_CP071090.1"/>
</dbReference>
<name>A0ABX7NNL4_9BACT</name>
<dbReference type="InterPro" id="IPR002347">
    <property type="entry name" value="SDR_fam"/>
</dbReference>
<sequence>MKTILITGCSSGFGLETARYFLERGWKVIATMRTPREDVFPRSEHLRVLALDVTDPRSIRETVEAAGPIDVLVNNAGVGLMSVFEGTSMETVRANFETNTFGAMAVTQAFLPQFRQRKAGVIVNVSSSTTLKALPMLAVYTASKAALNAFTESLALELQPFNVRVRLVLPGRSPETPFAQNAQAQSRKQSVAVPEAYADFARSVFERITGQSSAPFTRSLDVAEVIWRAVNEPSSPIRQPAGADAVELARAR</sequence>
<dbReference type="Pfam" id="PF00106">
    <property type="entry name" value="adh_short"/>
    <property type="match status" value="1"/>
</dbReference>